<sequence length="92" mass="9719">MKSTTTTTMPTFLLTLFFFFFFAAAAAILAAATSPSLITRALVARQDCFDCGTRLAACKNGCGHTAECNRSCTCLIAATSYCEPQCGIVCPS</sequence>
<reference evidence="1" key="1">
    <citation type="journal article" date="2020" name="Stud. Mycol.">
        <title>101 Dothideomycetes genomes: a test case for predicting lifestyles and emergence of pathogens.</title>
        <authorList>
            <person name="Haridas S."/>
            <person name="Albert R."/>
            <person name="Binder M."/>
            <person name="Bloem J."/>
            <person name="Labutti K."/>
            <person name="Salamov A."/>
            <person name="Andreopoulos B."/>
            <person name="Baker S."/>
            <person name="Barry K."/>
            <person name="Bills G."/>
            <person name="Bluhm B."/>
            <person name="Cannon C."/>
            <person name="Castanera R."/>
            <person name="Culley D."/>
            <person name="Daum C."/>
            <person name="Ezra D."/>
            <person name="Gonzalez J."/>
            <person name="Henrissat B."/>
            <person name="Kuo A."/>
            <person name="Liang C."/>
            <person name="Lipzen A."/>
            <person name="Lutzoni F."/>
            <person name="Magnuson J."/>
            <person name="Mondo S."/>
            <person name="Nolan M."/>
            <person name="Ohm R."/>
            <person name="Pangilinan J."/>
            <person name="Park H.-J."/>
            <person name="Ramirez L."/>
            <person name="Alfaro M."/>
            <person name="Sun H."/>
            <person name="Tritt A."/>
            <person name="Yoshinaga Y."/>
            <person name="Zwiers L.-H."/>
            <person name="Turgeon B."/>
            <person name="Goodwin S."/>
            <person name="Spatafora J."/>
            <person name="Crous P."/>
            <person name="Grigoriev I."/>
        </authorList>
    </citation>
    <scope>NUCLEOTIDE SEQUENCE</scope>
    <source>
        <strain evidence="1">CBS 161.51</strain>
    </source>
</reference>
<proteinExistence type="predicted"/>
<evidence type="ECO:0000313" key="2">
    <source>
        <dbReference type="Proteomes" id="UP000800038"/>
    </source>
</evidence>
<protein>
    <submittedName>
        <fullName evidence="1">Uncharacterized protein</fullName>
    </submittedName>
</protein>
<organism evidence="1 2">
    <name type="scientific">Clathrospora elynae</name>
    <dbReference type="NCBI Taxonomy" id="706981"/>
    <lineage>
        <taxon>Eukaryota</taxon>
        <taxon>Fungi</taxon>
        <taxon>Dikarya</taxon>
        <taxon>Ascomycota</taxon>
        <taxon>Pezizomycotina</taxon>
        <taxon>Dothideomycetes</taxon>
        <taxon>Pleosporomycetidae</taxon>
        <taxon>Pleosporales</taxon>
        <taxon>Diademaceae</taxon>
        <taxon>Clathrospora</taxon>
    </lineage>
</organism>
<dbReference type="EMBL" id="ML976072">
    <property type="protein sequence ID" value="KAF1939895.1"/>
    <property type="molecule type" value="Genomic_DNA"/>
</dbReference>
<accession>A0A6A5SGX7</accession>
<gene>
    <name evidence="1" type="ORF">EJ02DRAFT_435980</name>
</gene>
<keyword evidence="2" id="KW-1185">Reference proteome</keyword>
<dbReference type="Proteomes" id="UP000800038">
    <property type="component" value="Unassembled WGS sequence"/>
</dbReference>
<evidence type="ECO:0000313" key="1">
    <source>
        <dbReference type="EMBL" id="KAF1939895.1"/>
    </source>
</evidence>
<dbReference type="AlphaFoldDB" id="A0A6A5SGX7"/>
<name>A0A6A5SGX7_9PLEO</name>